<feature type="non-terminal residue" evidence="1">
    <location>
        <position position="1"/>
    </location>
</feature>
<dbReference type="GeneID" id="14693029"/>
<accession>K6UWC6</accession>
<dbReference type="Proteomes" id="UP000006319">
    <property type="component" value="Chromosome 9"/>
</dbReference>
<name>K6UWC6_PLACD</name>
<organism evidence="1 2">
    <name type="scientific">Plasmodium cynomolgi (strain B)</name>
    <dbReference type="NCBI Taxonomy" id="1120755"/>
    <lineage>
        <taxon>Eukaryota</taxon>
        <taxon>Sar</taxon>
        <taxon>Alveolata</taxon>
        <taxon>Apicomplexa</taxon>
        <taxon>Aconoidasida</taxon>
        <taxon>Haemosporida</taxon>
        <taxon>Plasmodiidae</taxon>
        <taxon>Plasmodium</taxon>
        <taxon>Plasmodium (Plasmodium)</taxon>
    </lineage>
</organism>
<dbReference type="AlphaFoldDB" id="K6UWC6"/>
<proteinExistence type="predicted"/>
<dbReference type="KEGG" id="pcy:PCYB_094590"/>
<dbReference type="eggNOG" id="ENOG502QXTT">
    <property type="taxonomic scope" value="Eukaryota"/>
</dbReference>
<dbReference type="OrthoDB" id="368942at2759"/>
<dbReference type="VEuPathDB" id="PlasmoDB:PCYB_094590"/>
<protein>
    <submittedName>
        <fullName evidence="1">Uncharacterized protein</fullName>
    </submittedName>
</protein>
<gene>
    <name evidence="1" type="ORF">PCYB_094590</name>
</gene>
<evidence type="ECO:0000313" key="2">
    <source>
        <dbReference type="Proteomes" id="UP000006319"/>
    </source>
</evidence>
<sequence length="210" mass="23686">LFVYSFTYLLSFPFFPFLRSKFCTPTRASPFYSQNNCQQLSFNDKMESSEAQSLKVVQSNPNEQSAYKDTHTTALPENYNESANNVGKTNPLEGYYTVAQDDSTPIDANNIPYIIPEMNESGMTVDPTAMQAAAAINQSMMYQNHGIPADYPYQMFNGANPMYGGIPQYYGGVNMPMNPYYDPYGIINPLSCAPLNLEKNKKRSKKFYCC</sequence>
<reference evidence="1 2" key="1">
    <citation type="journal article" date="2012" name="Nat. Genet.">
        <title>Plasmodium cynomolgi genome sequences provide insight into Plasmodium vivax and the monkey malaria clade.</title>
        <authorList>
            <person name="Tachibana S."/>
            <person name="Sullivan S.A."/>
            <person name="Kawai S."/>
            <person name="Nakamura S."/>
            <person name="Kim H.R."/>
            <person name="Goto N."/>
            <person name="Arisue N."/>
            <person name="Palacpac N.M.Q."/>
            <person name="Honma H."/>
            <person name="Yagi M."/>
            <person name="Tougan T."/>
            <person name="Katakai Y."/>
            <person name="Kaneko O."/>
            <person name="Mita T."/>
            <person name="Kita K."/>
            <person name="Yasutomi Y."/>
            <person name="Sutton P.L."/>
            <person name="Shakhbatyan R."/>
            <person name="Horii T."/>
            <person name="Yasunaga T."/>
            <person name="Barnwell J.W."/>
            <person name="Escalante A.A."/>
            <person name="Carlton J.M."/>
            <person name="Tanabe K."/>
        </authorList>
    </citation>
    <scope>NUCLEOTIDE SEQUENCE [LARGE SCALE GENOMIC DNA]</scope>
    <source>
        <strain evidence="1 2">B</strain>
    </source>
</reference>
<dbReference type="OMA" id="PYQMFNG"/>
<keyword evidence="2" id="KW-1185">Reference proteome</keyword>
<dbReference type="EMBL" id="DF157101">
    <property type="protein sequence ID" value="GAB66675.1"/>
    <property type="molecule type" value="Genomic_DNA"/>
</dbReference>
<evidence type="ECO:0000313" key="1">
    <source>
        <dbReference type="EMBL" id="GAB66675.1"/>
    </source>
</evidence>
<dbReference type="RefSeq" id="XP_004222622.1">
    <property type="nucleotide sequence ID" value="XM_004222574.1"/>
</dbReference>